<dbReference type="InterPro" id="IPR015889">
    <property type="entry name" value="Intradiol_dOase_core"/>
</dbReference>
<dbReference type="Proteomes" id="UP000236721">
    <property type="component" value="Unassembled WGS sequence"/>
</dbReference>
<dbReference type="PANTHER" id="PTHR33711">
    <property type="entry name" value="DIOXYGENASE, PUTATIVE (AFU_ORTHOLOGUE AFUA_2G02910)-RELATED"/>
    <property type="match status" value="1"/>
</dbReference>
<keyword evidence="6" id="KW-1185">Reference proteome</keyword>
<dbReference type="RefSeq" id="WP_103879897.1">
    <property type="nucleotide sequence ID" value="NZ_FNVG01000006.1"/>
</dbReference>
<evidence type="ECO:0000259" key="4">
    <source>
        <dbReference type="PROSITE" id="PS00083"/>
    </source>
</evidence>
<dbReference type="EMBL" id="FNVG01000006">
    <property type="protein sequence ID" value="SEG05373.1"/>
    <property type="molecule type" value="Genomic_DNA"/>
</dbReference>
<dbReference type="AlphaFoldDB" id="A0A1H5X1F5"/>
<gene>
    <name evidence="5" type="ORF">SAMN04488244_106157</name>
</gene>
<keyword evidence="2 5" id="KW-0223">Dioxygenase</keyword>
<dbReference type="Pfam" id="PF00775">
    <property type="entry name" value="Dioxygenase_C"/>
    <property type="match status" value="1"/>
</dbReference>
<evidence type="ECO:0000256" key="1">
    <source>
        <dbReference type="ARBA" id="ARBA00007825"/>
    </source>
</evidence>
<evidence type="ECO:0000256" key="3">
    <source>
        <dbReference type="ARBA" id="ARBA00023002"/>
    </source>
</evidence>
<dbReference type="GO" id="GO:0016702">
    <property type="term" value="F:oxidoreductase activity, acting on single donors with incorporation of molecular oxygen, incorporation of two atoms of oxygen"/>
    <property type="evidence" value="ECO:0007669"/>
    <property type="project" value="InterPro"/>
</dbReference>
<comment type="similarity">
    <text evidence="1">Belongs to the intradiol ring-cleavage dioxygenase family.</text>
</comment>
<reference evidence="6" key="1">
    <citation type="submission" date="2016-10" db="EMBL/GenBank/DDBJ databases">
        <authorList>
            <person name="Varghese N."/>
            <person name="Submissions S."/>
        </authorList>
    </citation>
    <scope>NUCLEOTIDE SEQUENCE [LARGE SCALE GENOMIC DNA]</scope>
    <source>
        <strain evidence="6">CGMCC 1.7062</strain>
    </source>
</reference>
<dbReference type="PANTHER" id="PTHR33711:SF9">
    <property type="entry name" value="PROTOCATECHUATE 3,4-DIOXYGENASE ALPHA CHAIN"/>
    <property type="match status" value="1"/>
</dbReference>
<dbReference type="InterPro" id="IPR000627">
    <property type="entry name" value="Intradiol_dOase_C"/>
</dbReference>
<sequence>MKRRDFLTVCSVWFAWPVLAKSELRPTPIQAEGPFYPVKPIAVRSDLIVNPDRLKGQPLQLSGRVVNLQGSPLTNITVEIWQCDGTGIYDHPRQPNVEQFDPSFAGCGATATNLEGQFQFQTLYPVPYASRPPHIHVKLWRGQRALLTTQLYLPNQMGSEWWGGSERELLQMKMSSSNDIDEAEFTFVIDA</sequence>
<dbReference type="PROSITE" id="PS00083">
    <property type="entry name" value="INTRADIOL_DIOXYGENAS"/>
    <property type="match status" value="1"/>
</dbReference>
<feature type="domain" description="Intradiol ring-cleavage dioxygenases" evidence="4">
    <location>
        <begin position="61"/>
        <end position="89"/>
    </location>
</feature>
<proteinExistence type="inferred from homology"/>
<dbReference type="OrthoDB" id="9805815at2"/>
<evidence type="ECO:0000256" key="2">
    <source>
        <dbReference type="ARBA" id="ARBA00022964"/>
    </source>
</evidence>
<protein>
    <submittedName>
        <fullName evidence="5">Protocatechuate 3,4-dioxygenase beta subunit</fullName>
    </submittedName>
</protein>
<dbReference type="Gene3D" id="2.60.130.10">
    <property type="entry name" value="Aromatic compound dioxygenase"/>
    <property type="match status" value="1"/>
</dbReference>
<dbReference type="InterPro" id="IPR050770">
    <property type="entry name" value="Intradiol_RC_Dioxygenase"/>
</dbReference>
<dbReference type="GO" id="GO:0008199">
    <property type="term" value="F:ferric iron binding"/>
    <property type="evidence" value="ECO:0007669"/>
    <property type="project" value="InterPro"/>
</dbReference>
<organism evidence="5 6">
    <name type="scientific">Vibrio hangzhouensis</name>
    <dbReference type="NCBI Taxonomy" id="462991"/>
    <lineage>
        <taxon>Bacteria</taxon>
        <taxon>Pseudomonadati</taxon>
        <taxon>Pseudomonadota</taxon>
        <taxon>Gammaproteobacteria</taxon>
        <taxon>Vibrionales</taxon>
        <taxon>Vibrionaceae</taxon>
        <taxon>Vibrio</taxon>
    </lineage>
</organism>
<dbReference type="SUPFAM" id="SSF49482">
    <property type="entry name" value="Aromatic compound dioxygenase"/>
    <property type="match status" value="1"/>
</dbReference>
<accession>A0A1H5X1F5</accession>
<evidence type="ECO:0000313" key="6">
    <source>
        <dbReference type="Proteomes" id="UP000236721"/>
    </source>
</evidence>
<name>A0A1H5X1F5_9VIBR</name>
<evidence type="ECO:0000313" key="5">
    <source>
        <dbReference type="EMBL" id="SEG05373.1"/>
    </source>
</evidence>
<keyword evidence="3" id="KW-0560">Oxidoreductase</keyword>